<proteinExistence type="predicted"/>
<name>A0A6P1YTS5_9HYPH</name>
<keyword evidence="2" id="KW-1185">Reference proteome</keyword>
<dbReference type="EMBL" id="CP048631">
    <property type="protein sequence ID" value="QIB36532.1"/>
    <property type="molecule type" value="Genomic_DNA"/>
</dbReference>
<sequence length="79" mass="8739">MRKKIMKVEGEWRIAPEPPPSDARTWTGHFAFVPGSVTEIRKKVDAVPISFAADILPADGGVWLWAGVGDLERIIKAVR</sequence>
<protein>
    <submittedName>
        <fullName evidence="1">Uncharacterized protein</fullName>
    </submittedName>
</protein>
<gene>
    <name evidence="1" type="ORF">G3A50_22200</name>
</gene>
<evidence type="ECO:0000313" key="2">
    <source>
        <dbReference type="Proteomes" id="UP000464751"/>
    </source>
</evidence>
<reference evidence="1 2" key="1">
    <citation type="submission" date="2020-02" db="EMBL/GenBank/DDBJ databases">
        <authorList>
            <person name="Li G."/>
        </authorList>
    </citation>
    <scope>NUCLEOTIDE SEQUENCE [LARGE SCALE GENOMIC DNA]</scope>
    <source>
        <strain evidence="1 2">DSM 102029</strain>
        <plasmid evidence="2">plgm</plasmid>
    </source>
</reference>
<keyword evidence="1" id="KW-0614">Plasmid</keyword>
<organism evidence="1 2">
    <name type="scientific">Ancylobacter pratisalsi</name>
    <dbReference type="NCBI Taxonomy" id="1745854"/>
    <lineage>
        <taxon>Bacteria</taxon>
        <taxon>Pseudomonadati</taxon>
        <taxon>Pseudomonadota</taxon>
        <taxon>Alphaproteobacteria</taxon>
        <taxon>Hyphomicrobiales</taxon>
        <taxon>Xanthobacteraceae</taxon>
        <taxon>Ancylobacter</taxon>
    </lineage>
</organism>
<geneLocation type="plasmid" evidence="2">
    <name>plgm</name>
</geneLocation>
<dbReference type="Proteomes" id="UP000464751">
    <property type="component" value="Plasmid pLGM"/>
</dbReference>
<accession>A0A6P1YTS5</accession>
<dbReference type="KEGG" id="apra:G3A50_22200"/>
<evidence type="ECO:0000313" key="1">
    <source>
        <dbReference type="EMBL" id="QIB36532.1"/>
    </source>
</evidence>
<dbReference type="RefSeq" id="WP_163078319.1">
    <property type="nucleotide sequence ID" value="NZ_CP048631.1"/>
</dbReference>
<dbReference type="AlphaFoldDB" id="A0A6P1YTS5"/>